<protein>
    <submittedName>
        <fullName evidence="5">Uncharacterized protein</fullName>
    </submittedName>
</protein>
<dbReference type="Pfam" id="PF26117">
    <property type="entry name" value="TTC28_C"/>
    <property type="match status" value="1"/>
</dbReference>
<keyword evidence="1" id="KW-0802">TPR repeat</keyword>
<feature type="repeat" description="TPR" evidence="1">
    <location>
        <begin position="361"/>
        <end position="394"/>
    </location>
</feature>
<dbReference type="InterPro" id="IPR024983">
    <property type="entry name" value="CHAT_dom"/>
</dbReference>
<feature type="region of interest" description="Disordered" evidence="2">
    <location>
        <begin position="2155"/>
        <end position="2266"/>
    </location>
</feature>
<feature type="domain" description="TTC28 C-terminal" evidence="4">
    <location>
        <begin position="2046"/>
        <end position="2150"/>
    </location>
</feature>
<feature type="repeat" description="TPR" evidence="1">
    <location>
        <begin position="481"/>
        <end position="514"/>
    </location>
</feature>
<dbReference type="FunFam" id="1.25.40.10:FF:001539">
    <property type="entry name" value="AGAP002648-PA"/>
    <property type="match status" value="1"/>
</dbReference>
<dbReference type="Pfam" id="PF12770">
    <property type="entry name" value="CHAT"/>
    <property type="match status" value="2"/>
</dbReference>
<feature type="region of interest" description="Disordered" evidence="2">
    <location>
        <begin position="2432"/>
        <end position="2580"/>
    </location>
</feature>
<feature type="domain" description="CHAT" evidence="3">
    <location>
        <begin position="1369"/>
        <end position="1471"/>
    </location>
</feature>
<feature type="compositionally biased region" description="Pro residues" evidence="2">
    <location>
        <begin position="2231"/>
        <end position="2240"/>
    </location>
</feature>
<organism evidence="5">
    <name type="scientific">Heliothis virescens</name>
    <name type="common">Tobacco budworm moth</name>
    <dbReference type="NCBI Taxonomy" id="7102"/>
    <lineage>
        <taxon>Eukaryota</taxon>
        <taxon>Metazoa</taxon>
        <taxon>Ecdysozoa</taxon>
        <taxon>Arthropoda</taxon>
        <taxon>Hexapoda</taxon>
        <taxon>Insecta</taxon>
        <taxon>Pterygota</taxon>
        <taxon>Neoptera</taxon>
        <taxon>Endopterygota</taxon>
        <taxon>Lepidoptera</taxon>
        <taxon>Glossata</taxon>
        <taxon>Ditrysia</taxon>
        <taxon>Noctuoidea</taxon>
        <taxon>Noctuidae</taxon>
        <taxon>Heliothinae</taxon>
        <taxon>Heliothis</taxon>
    </lineage>
</organism>
<dbReference type="SUPFAM" id="SSF48452">
    <property type="entry name" value="TPR-like"/>
    <property type="match status" value="7"/>
</dbReference>
<reference evidence="5" key="1">
    <citation type="submission" date="2017-09" db="EMBL/GenBank/DDBJ databases">
        <title>Contemporary evolution of a Lepidopteran species, Heliothis virescens, in response to modern agricultural practices.</title>
        <authorList>
            <person name="Fritz M.L."/>
            <person name="Deyonke A.M."/>
            <person name="Papanicolaou A."/>
            <person name="Micinski S."/>
            <person name="Westbrook J."/>
            <person name="Gould F."/>
        </authorList>
    </citation>
    <scope>NUCLEOTIDE SEQUENCE [LARGE SCALE GENOMIC DNA]</scope>
    <source>
        <strain evidence="5">HvINT-</strain>
        <tissue evidence="5">Whole body</tissue>
    </source>
</reference>
<dbReference type="InterPro" id="IPR011990">
    <property type="entry name" value="TPR-like_helical_dom_sf"/>
</dbReference>
<feature type="region of interest" description="Disordered" evidence="2">
    <location>
        <begin position="1778"/>
        <end position="1806"/>
    </location>
</feature>
<feature type="repeat" description="TPR" evidence="1">
    <location>
        <begin position="681"/>
        <end position="714"/>
    </location>
</feature>
<feature type="region of interest" description="Disordered" evidence="2">
    <location>
        <begin position="2323"/>
        <end position="2361"/>
    </location>
</feature>
<dbReference type="EMBL" id="NWSH01000320">
    <property type="protein sequence ID" value="PCG77496.1"/>
    <property type="molecule type" value="Genomic_DNA"/>
</dbReference>
<feature type="repeat" description="TPR" evidence="1">
    <location>
        <begin position="281"/>
        <end position="314"/>
    </location>
</feature>
<dbReference type="STRING" id="7102.A0A2A4K0F8"/>
<sequence>MSQRDFSEVEPTGSASLGAASRALFVEKVRASNAACQAGDFATAVALYTDALTLDPANHILYSNRSAARLKQGQFAAALQDATRARELCPNWPKAYYRQGVALQCLGRHGEALAAFSSGLGVEPSSRQLLAALVEASLKSPLRTTLEPTFRQLEAMKLDQSPFVLISVVGQELLAAGQYQAAVTVLEAALRIGSCSLKLRGSVFSALSSAHWALSQLDAAINYMQQDLAVAKSLGDTAGECRAHGNLGAAYFSQGSYKDALTAHRYQLVLAMKCKDTQAAAAALTSLGHVYTAIGDYPNALASHKQCVQLVKQMGDRLQEAREIGNVGAVYLAMGEFDSAVDCHTQHLRLARRLGDQVEEARAYSNLGSSYHYRRNFSQAIAYHENVLRIAQNLGDRAIEARAYAGLGHAARCAGDYAQAKKWHERQLDVALAARDKVGEGRACSNLGIVYQLLGEHDAALKLHQAHLSIARQLQDKAGMGRAYGNIGNAYSAAGFYEQAIKYHKQELTISKEVHDRSSEASTHGNLAVAYQALGAHDMALFHYRAHLGIARELKDAAGEACALLNLGNCLSSRGEFAQAVPYYEQHLMLSQELGDVTAEAKACHFLGYAHYCLGNYREAVRYYDQDLSLAKDLQDKMNMGRAYCNLGLAHLALGNLETALECQKYFLAIAHMTQHLQGKFRALGNIGDVLIKMGDVEEAVKMYQRQLGFARQARDRSLEAAACGALGLARRLQRRLDAALGHHTQELTLRQEAGDAAGEARAHSHLGAVHMALGHYSHAARCYREQLERAQELQDCALEAQAYGNLGIAKLNMGHYEDAIGYLEQQLAILERVNTPTCQLDKARALGSLGDCYDALGDPDEAAKYHEQHLAAALKLDNKREQERAYRGLGLSHKSVGSLQQALVCLEKRLVVSHELGAPEAKAQAYGELGALHIALNNLEQAVLCLDHQKNIAKELNNQIMEAEACHALGVAQHALGEHAAAVRHHRAELELAHRLGLTHLQARACGGLGAAHASMGAHAEAARWHESRLRHATAAGDTRGRAQALADLGRAHLAMGACGSAVSYLRQALAATEGLADADEEARVRHRLGFALWASGELEEAKEQLQAALTLLESGSDKHRDRKIAALYTSTQHALQRVLVELGRHPEALVVAERGRCRSLDAVTEKPSGTLNQANLELHAQQRNAEESGKERSEPWSPSSVEQILEVVNKQKAPVLYYSLAAGRLYAWLLQPHKGILRFHQVSLLEEAEDSDNSLPDISPDDLQPSNVSGLGKLEHCIGEWSNWLKANAERRADEDQWDPDDRPNTGLARMVTRNHLLNSSNYSLSSLFSVGSVGGSVAGSVASLQGSTRSSVHVPRKKQPSWQGPPCLNALYQMLLAPFEDLLPASCNNNHASHGRRGCGGRRELIVVVEGALYACPWGALRSATPVGTATLVAGDGEPLCERYALLAAPALRPLRHHRHMRARPHHDHVSGLGKLEHCIGEWSNWLKANAERRADEDQWDPDDRPNTGLARMVTRNHLLNSSNYSLSSLFSVGSVGGSVAGSVASLQGSTRSSVHVPRKKQPSWQGPPCLNALYQMLLAPFEDLLPASCNNNHASHGRRGCGGRRELIVVVEGALYACPWGALRSATPVGTATLVAGDGEPLCERYALLAAPALRPLRHHRHMRARPHHDHGASATNANNTEAGMRCLVVGAPRVGGSRWAAAHAQLKEAELVADMLRVTPLTDYQASKEAVLSQLTQAECIHFATHICWKTPAIVLSPGEVVDSQAKRLLNTSVGSGAADTSTENEEENSELPPSNEELPPASEFMLTASEIMNLKITARLVVISCAPSSAALQGSSAEESEDVSLAGEGVSRLCRALLAAGAHAILLTLWPAPQDTATKILYRALYSALLQGSRVAKALGDAMQTVRHTKHFAHPAHWSGLVLVGANVRLSNKVALMGQALCELLAAPDKCRDALRVCLHLVEKSLQRIVRGQKNAMYTTQKSIENKAGSISGWRELLMSVGFRFEPAANGIPSSVFFPQSDPEERLTQCSASLQALLGLTSTTLQALSKLISNGDVADDIIGVIRSVISQFSVKNSDTDTIEVAVNVRLWRVNGCHELLASLGFDLAEVGQDEVTLRTGKAANRRHIQFVLQALLALFDTQEAPRSLSLESSSSVESLASIDDGDLEPHSDGEPPPRQHRQESVSSVPPPPLPLGSCGGAFTMYVRGSAASTEVGRGEPDGRTAPPPAPPPPRYRGESDAAFTPSPPAAPPAPTSAPPRDVSLALAHQTKIRTLYTRRPPSDDSDWESSGHDTVLRRRPEHSHARYLDAFYDLASAQPRRSEEEKTDQQLAQPSTSKRTPRPKMGTSSRDSMAQVRHMSGELTPTISEVYHERNIGLGLAPPLAELLLAEESKTEMRAASSSENLLLQNLEKLGLLGDASENEERWCGTNSSRPWLSAPPLETDVQGSDLTTAEIIERQTKFKKDTEPKRKEENAYELKPKEETPGPSGIEKRSVSPFSEMSRRDEGDGRSIADSHSSYKALVLSPRAPYLPEEGEPSIPTPAEGGKTHPRPRRPPVPRTRPTYTTLDFPPNK</sequence>
<dbReference type="FunFam" id="1.25.40.10:FF:000416">
    <property type="entry name" value="Tetratricopeptide repeat protein 28"/>
    <property type="match status" value="1"/>
</dbReference>
<dbReference type="PROSITE" id="PS50005">
    <property type="entry name" value="TPR"/>
    <property type="match status" value="9"/>
</dbReference>
<dbReference type="Gene3D" id="1.25.40.10">
    <property type="entry name" value="Tetratricopeptide repeat domain"/>
    <property type="match status" value="5"/>
</dbReference>
<feature type="region of interest" description="Disordered" evidence="2">
    <location>
        <begin position="2278"/>
        <end position="2306"/>
    </location>
</feature>
<evidence type="ECO:0000256" key="1">
    <source>
        <dbReference type="PROSITE-ProRule" id="PRU00339"/>
    </source>
</evidence>
<proteinExistence type="predicted"/>
<dbReference type="Pfam" id="PF13176">
    <property type="entry name" value="TPR_7"/>
    <property type="match status" value="2"/>
</dbReference>
<dbReference type="PANTHER" id="PTHR10098:SF108">
    <property type="entry name" value="TETRATRICOPEPTIDE REPEAT PROTEIN 28"/>
    <property type="match status" value="1"/>
</dbReference>
<feature type="compositionally biased region" description="Basic and acidic residues" evidence="2">
    <location>
        <begin position="2295"/>
        <end position="2306"/>
    </location>
</feature>
<feature type="compositionally biased region" description="Pro residues" evidence="2">
    <location>
        <begin position="2251"/>
        <end position="2263"/>
    </location>
</feature>
<feature type="compositionally biased region" description="Low complexity" evidence="2">
    <location>
        <begin position="2155"/>
        <end position="2167"/>
    </location>
</feature>
<evidence type="ECO:0000313" key="5">
    <source>
        <dbReference type="EMBL" id="PCG77496.1"/>
    </source>
</evidence>
<dbReference type="Pfam" id="PF13181">
    <property type="entry name" value="TPR_8"/>
    <property type="match status" value="2"/>
</dbReference>
<dbReference type="Pfam" id="PF13424">
    <property type="entry name" value="TPR_12"/>
    <property type="match status" value="5"/>
</dbReference>
<feature type="repeat" description="TPR" evidence="1">
    <location>
        <begin position="761"/>
        <end position="794"/>
    </location>
</feature>
<evidence type="ECO:0000259" key="3">
    <source>
        <dbReference type="Pfam" id="PF12770"/>
    </source>
</evidence>
<feature type="compositionally biased region" description="Polar residues" evidence="2">
    <location>
        <begin position="2335"/>
        <end position="2344"/>
    </location>
</feature>
<feature type="repeat" description="TPR" evidence="1">
    <location>
        <begin position="561"/>
        <end position="594"/>
    </location>
</feature>
<feature type="compositionally biased region" description="Basic and acidic residues" evidence="2">
    <location>
        <begin position="2508"/>
        <end position="2520"/>
    </location>
</feature>
<name>A0A2A4K0F8_HELVI</name>
<dbReference type="InterPro" id="IPR019734">
    <property type="entry name" value="TPR_rpt"/>
</dbReference>
<feature type="domain" description="CHAT" evidence="3">
    <location>
        <begin position="1572"/>
        <end position="1932"/>
    </location>
</feature>
<gene>
    <name evidence="5" type="ORF">B5V51_7197</name>
</gene>
<feature type="repeat" description="TPR" evidence="1">
    <location>
        <begin position="601"/>
        <end position="634"/>
    </location>
</feature>
<dbReference type="PANTHER" id="PTHR10098">
    <property type="entry name" value="RAPSYN-RELATED"/>
    <property type="match status" value="1"/>
</dbReference>
<dbReference type="SMART" id="SM00028">
    <property type="entry name" value="TPR"/>
    <property type="match status" value="26"/>
</dbReference>
<dbReference type="FunFam" id="1.25.40.10:FF:000040">
    <property type="entry name" value="Tetratricopeptide repeat domain 28"/>
    <property type="match status" value="1"/>
</dbReference>
<feature type="compositionally biased region" description="Basic and acidic residues" evidence="2">
    <location>
        <begin position="2462"/>
        <end position="2501"/>
    </location>
</feature>
<evidence type="ECO:0000256" key="2">
    <source>
        <dbReference type="SAM" id="MobiDB-lite"/>
    </source>
</evidence>
<feature type="compositionally biased region" description="Polar residues" evidence="2">
    <location>
        <begin position="1778"/>
        <end position="1787"/>
    </location>
</feature>
<accession>A0A2A4K0F8</accession>
<comment type="caution">
    <text evidence="5">The sequence shown here is derived from an EMBL/GenBank/DDBJ whole genome shotgun (WGS) entry which is preliminary data.</text>
</comment>
<feature type="compositionally biased region" description="Low complexity" evidence="2">
    <location>
        <begin position="1796"/>
        <end position="1806"/>
    </location>
</feature>
<dbReference type="InterPro" id="IPR058900">
    <property type="entry name" value="TTC28_C"/>
</dbReference>
<evidence type="ECO:0000259" key="4">
    <source>
        <dbReference type="Pfam" id="PF26117"/>
    </source>
</evidence>
<feature type="repeat" description="TPR" evidence="1">
    <location>
        <begin position="93"/>
        <end position="126"/>
    </location>
</feature>
<feature type="compositionally biased region" description="Basic and acidic residues" evidence="2">
    <location>
        <begin position="2173"/>
        <end position="2189"/>
    </location>
</feature>
<feature type="repeat" description="TPR" evidence="1">
    <location>
        <begin position="801"/>
        <end position="834"/>
    </location>
</feature>